<evidence type="ECO:0000313" key="3">
    <source>
        <dbReference type="Proteomes" id="UP000278807"/>
    </source>
</evidence>
<evidence type="ECO:0000313" key="2">
    <source>
        <dbReference type="EMBL" id="VDO02296.1"/>
    </source>
</evidence>
<dbReference type="Proteomes" id="UP000278807">
    <property type="component" value="Unassembled WGS sequence"/>
</dbReference>
<feature type="compositionally biased region" description="Low complexity" evidence="1">
    <location>
        <begin position="133"/>
        <end position="154"/>
    </location>
</feature>
<gene>
    <name evidence="2" type="ORF">HNAJ_LOCUS6436</name>
</gene>
<sequence>MVMTTQAPPHNGNFPDATSIYSQTLGHLPTGTRVLSPNFLTASQPTSGSVIPTPKRPPTGRVVYVDSATGRVIPDSQLVPVQRPLNMVGSGFSSAPASQVPTVATSPIGAPTAVIGGAIAEDLMNTASAAAADAKSASTTGDVATTASAVASSSLPQLIRSRPHGPPPPAPEVSSLF</sequence>
<reference evidence="2 3" key="1">
    <citation type="submission" date="2018-11" db="EMBL/GenBank/DDBJ databases">
        <authorList>
            <consortium name="Pathogen Informatics"/>
        </authorList>
    </citation>
    <scope>NUCLEOTIDE SEQUENCE [LARGE SCALE GENOMIC DNA]</scope>
</reference>
<dbReference type="EMBL" id="UZAE01007015">
    <property type="protein sequence ID" value="VDO02296.1"/>
    <property type="molecule type" value="Genomic_DNA"/>
</dbReference>
<evidence type="ECO:0000256" key="1">
    <source>
        <dbReference type="SAM" id="MobiDB-lite"/>
    </source>
</evidence>
<organism evidence="2 3">
    <name type="scientific">Rodentolepis nana</name>
    <name type="common">Dwarf tapeworm</name>
    <name type="synonym">Hymenolepis nana</name>
    <dbReference type="NCBI Taxonomy" id="102285"/>
    <lineage>
        <taxon>Eukaryota</taxon>
        <taxon>Metazoa</taxon>
        <taxon>Spiralia</taxon>
        <taxon>Lophotrochozoa</taxon>
        <taxon>Platyhelminthes</taxon>
        <taxon>Cestoda</taxon>
        <taxon>Eucestoda</taxon>
        <taxon>Cyclophyllidea</taxon>
        <taxon>Hymenolepididae</taxon>
        <taxon>Rodentolepis</taxon>
    </lineage>
</organism>
<name>A0A3P7S4F5_RODNA</name>
<accession>A0A3P7S4F5</accession>
<proteinExistence type="predicted"/>
<feature type="region of interest" description="Disordered" evidence="1">
    <location>
        <begin position="133"/>
        <end position="177"/>
    </location>
</feature>
<dbReference type="AlphaFoldDB" id="A0A3P7S4F5"/>
<keyword evidence="3" id="KW-1185">Reference proteome</keyword>
<protein>
    <submittedName>
        <fullName evidence="2">Uncharacterized protein</fullName>
    </submittedName>
</protein>